<dbReference type="InterPro" id="IPR003724">
    <property type="entry name" value="CblAdoTrfase_CobA"/>
</dbReference>
<sequence>MDRSKRRGMTLVYTGEGKGKTTAALGLCMRAVGRGYNVLVLQFIKGPQRTYGEKTTFATLGVDIRQLGIGFTWTKTPEEHRVALAKAWEIVQQEVRSGAYDVIVLDELNNALAITKFPIDDVLPLPEVLDLIRTRPSYTHLVITGRSAKQEIIDVADLVTEMQPIKHYYEEGIPAVFGVEF</sequence>
<dbReference type="GO" id="GO:0005524">
    <property type="term" value="F:ATP binding"/>
    <property type="evidence" value="ECO:0007669"/>
    <property type="project" value="InterPro"/>
</dbReference>
<dbReference type="InterPro" id="IPR027417">
    <property type="entry name" value="P-loop_NTPase"/>
</dbReference>
<dbReference type="Gene3D" id="3.40.50.300">
    <property type="entry name" value="P-loop containing nucleotide triphosphate hydrolases"/>
    <property type="match status" value="1"/>
</dbReference>
<dbReference type="PIRSF" id="PIRSF015617">
    <property type="entry name" value="Adensltrnsf_CobA"/>
    <property type="match status" value="1"/>
</dbReference>
<proteinExistence type="predicted"/>
<dbReference type="RefSeq" id="WP_109687137.1">
    <property type="nucleotide sequence ID" value="NZ_QGGL01000004.1"/>
</dbReference>
<protein>
    <submittedName>
        <fullName evidence="1">Cob(I)alamin adenosyltransferase</fullName>
    </submittedName>
</protein>
<dbReference type="NCBIfam" id="TIGR00708">
    <property type="entry name" value="cobA"/>
    <property type="match status" value="1"/>
</dbReference>
<dbReference type="PANTHER" id="PTHR46638:SF1">
    <property type="entry name" value="CORRINOID ADENOSYLTRANSFERASE"/>
    <property type="match status" value="1"/>
</dbReference>
<dbReference type="Pfam" id="PF02572">
    <property type="entry name" value="CobA_CobO_BtuR"/>
    <property type="match status" value="1"/>
</dbReference>
<comment type="caution">
    <text evidence="1">The sequence shown here is derived from an EMBL/GenBank/DDBJ whole genome shotgun (WGS) entry which is preliminary data.</text>
</comment>
<dbReference type="GO" id="GO:0008817">
    <property type="term" value="F:corrinoid adenosyltransferase activity"/>
    <property type="evidence" value="ECO:0007669"/>
    <property type="project" value="InterPro"/>
</dbReference>
<dbReference type="SUPFAM" id="SSF52540">
    <property type="entry name" value="P-loop containing nucleoside triphosphate hydrolases"/>
    <property type="match status" value="1"/>
</dbReference>
<accession>A0A316DB43</accession>
<name>A0A316DB43_9BACL</name>
<evidence type="ECO:0000313" key="1">
    <source>
        <dbReference type="EMBL" id="PWK14825.1"/>
    </source>
</evidence>
<dbReference type="EMBL" id="QGGL01000004">
    <property type="protein sequence ID" value="PWK14825.1"/>
    <property type="molecule type" value="Genomic_DNA"/>
</dbReference>
<dbReference type="GO" id="GO:0009236">
    <property type="term" value="P:cobalamin biosynthetic process"/>
    <property type="evidence" value="ECO:0007669"/>
    <property type="project" value="InterPro"/>
</dbReference>
<dbReference type="AlphaFoldDB" id="A0A316DB43"/>
<keyword evidence="1" id="KW-0808">Transferase</keyword>
<dbReference type="Proteomes" id="UP000245634">
    <property type="component" value="Unassembled WGS sequence"/>
</dbReference>
<reference evidence="1 2" key="1">
    <citation type="submission" date="2018-05" db="EMBL/GenBank/DDBJ databases">
        <title>Genomic Encyclopedia of Type Strains, Phase IV (KMG-IV): sequencing the most valuable type-strain genomes for metagenomic binning, comparative biology and taxonomic classification.</title>
        <authorList>
            <person name="Goeker M."/>
        </authorList>
    </citation>
    <scope>NUCLEOTIDE SEQUENCE [LARGE SCALE GENOMIC DNA]</scope>
    <source>
        <strain evidence="1 2">DSM 18773</strain>
    </source>
</reference>
<dbReference type="PANTHER" id="PTHR46638">
    <property type="entry name" value="CORRINOID ADENOSYLTRANSFERASE"/>
    <property type="match status" value="1"/>
</dbReference>
<gene>
    <name evidence="1" type="ORF">C7459_10422</name>
</gene>
<evidence type="ECO:0000313" key="2">
    <source>
        <dbReference type="Proteomes" id="UP000245634"/>
    </source>
</evidence>
<dbReference type="NCBIfam" id="NF004637">
    <property type="entry name" value="PRK05986.1"/>
    <property type="match status" value="1"/>
</dbReference>
<dbReference type="CDD" id="cd00561">
    <property type="entry name" value="CobA_ACA"/>
    <property type="match status" value="1"/>
</dbReference>
<dbReference type="OrthoDB" id="9810309at2"/>
<keyword evidence="2" id="KW-1185">Reference proteome</keyword>
<organism evidence="1 2">
    <name type="scientific">Tumebacillus permanentifrigoris</name>
    <dbReference type="NCBI Taxonomy" id="378543"/>
    <lineage>
        <taxon>Bacteria</taxon>
        <taxon>Bacillati</taxon>
        <taxon>Bacillota</taxon>
        <taxon>Bacilli</taxon>
        <taxon>Bacillales</taxon>
        <taxon>Alicyclobacillaceae</taxon>
        <taxon>Tumebacillus</taxon>
    </lineage>
</organism>